<accession>A0A971M537</accession>
<dbReference type="InterPro" id="IPR036820">
    <property type="entry name" value="Archease_dom_sf"/>
</dbReference>
<keyword evidence="4" id="KW-0106">Calcium</keyword>
<organism evidence="6 7">
    <name type="scientific">Syntrophorhabdus aromaticivorans</name>
    <dbReference type="NCBI Taxonomy" id="328301"/>
    <lineage>
        <taxon>Bacteria</taxon>
        <taxon>Pseudomonadati</taxon>
        <taxon>Thermodesulfobacteriota</taxon>
        <taxon>Syntrophorhabdia</taxon>
        <taxon>Syntrophorhabdales</taxon>
        <taxon>Syntrophorhabdaceae</taxon>
        <taxon>Syntrophorhabdus</taxon>
    </lineage>
</organism>
<dbReference type="SUPFAM" id="SSF69819">
    <property type="entry name" value="MTH1598-like"/>
    <property type="match status" value="1"/>
</dbReference>
<evidence type="ECO:0000256" key="3">
    <source>
        <dbReference type="ARBA" id="ARBA00022723"/>
    </source>
</evidence>
<sequence>MYSMVDGTSAGWTGILYRILEHEADIGFEVYGKDEADLFANAATVLFSLITDLDRVETRLKREVAVADSEVLLVVFLNELLYMWDVERFIPKRLSVRVKNGRLHADLEGEILDPERHPVRKEIKAVTYHKFAVQEEEGALKARVYLDI</sequence>
<feature type="domain" description="Archease" evidence="5">
    <location>
        <begin position="17"/>
        <end position="148"/>
    </location>
</feature>
<dbReference type="EMBL" id="JAAYEE010000140">
    <property type="protein sequence ID" value="NLW35557.1"/>
    <property type="molecule type" value="Genomic_DNA"/>
</dbReference>
<gene>
    <name evidence="6" type="ORF">GXY80_08780</name>
</gene>
<dbReference type="AlphaFoldDB" id="A0A971M537"/>
<evidence type="ECO:0000256" key="1">
    <source>
        <dbReference type="ARBA" id="ARBA00007963"/>
    </source>
</evidence>
<dbReference type="GO" id="GO:0008033">
    <property type="term" value="P:tRNA processing"/>
    <property type="evidence" value="ECO:0007669"/>
    <property type="project" value="UniProtKB-KW"/>
</dbReference>
<dbReference type="InterPro" id="IPR002804">
    <property type="entry name" value="Archease"/>
</dbReference>
<dbReference type="InterPro" id="IPR023572">
    <property type="entry name" value="Archease_dom"/>
</dbReference>
<dbReference type="GO" id="GO:0046872">
    <property type="term" value="F:metal ion binding"/>
    <property type="evidence" value="ECO:0007669"/>
    <property type="project" value="UniProtKB-KW"/>
</dbReference>
<comment type="caution">
    <text evidence="6">The sequence shown here is derived from an EMBL/GenBank/DDBJ whole genome shotgun (WGS) entry which is preliminary data.</text>
</comment>
<dbReference type="Pfam" id="PF01951">
    <property type="entry name" value="Archease"/>
    <property type="match status" value="1"/>
</dbReference>
<name>A0A971M537_9BACT</name>
<evidence type="ECO:0000313" key="6">
    <source>
        <dbReference type="EMBL" id="NLW35557.1"/>
    </source>
</evidence>
<dbReference type="PANTHER" id="PTHR12682:SF11">
    <property type="entry name" value="PROTEIN ARCHEASE"/>
    <property type="match status" value="1"/>
</dbReference>
<dbReference type="PANTHER" id="PTHR12682">
    <property type="entry name" value="ARCHEASE"/>
    <property type="match status" value="1"/>
</dbReference>
<evidence type="ECO:0000313" key="7">
    <source>
        <dbReference type="Proteomes" id="UP000777265"/>
    </source>
</evidence>
<comment type="similarity">
    <text evidence="1">Belongs to the archease family.</text>
</comment>
<proteinExistence type="inferred from homology"/>
<keyword evidence="3" id="KW-0479">Metal-binding</keyword>
<dbReference type="Gene3D" id="3.55.10.10">
    <property type="entry name" value="Archease domain"/>
    <property type="match status" value="1"/>
</dbReference>
<keyword evidence="2" id="KW-0819">tRNA processing</keyword>
<evidence type="ECO:0000256" key="4">
    <source>
        <dbReference type="ARBA" id="ARBA00022837"/>
    </source>
</evidence>
<reference evidence="6" key="2">
    <citation type="submission" date="2020-01" db="EMBL/GenBank/DDBJ databases">
        <authorList>
            <person name="Campanaro S."/>
        </authorList>
    </citation>
    <scope>NUCLEOTIDE SEQUENCE</scope>
    <source>
        <strain evidence="6">AS06rmzACSIP_7</strain>
    </source>
</reference>
<dbReference type="Proteomes" id="UP000777265">
    <property type="component" value="Unassembled WGS sequence"/>
</dbReference>
<evidence type="ECO:0000259" key="5">
    <source>
        <dbReference type="Pfam" id="PF01951"/>
    </source>
</evidence>
<protein>
    <submittedName>
        <fullName evidence="6">Archease</fullName>
    </submittedName>
</protein>
<reference evidence="6" key="1">
    <citation type="journal article" date="2020" name="Biotechnol. Biofuels">
        <title>New insights from the biogas microbiome by comprehensive genome-resolved metagenomics of nearly 1600 species originating from multiple anaerobic digesters.</title>
        <authorList>
            <person name="Campanaro S."/>
            <person name="Treu L."/>
            <person name="Rodriguez-R L.M."/>
            <person name="Kovalovszki A."/>
            <person name="Ziels R.M."/>
            <person name="Maus I."/>
            <person name="Zhu X."/>
            <person name="Kougias P.G."/>
            <person name="Basile A."/>
            <person name="Luo G."/>
            <person name="Schluter A."/>
            <person name="Konstantinidis K.T."/>
            <person name="Angelidaki I."/>
        </authorList>
    </citation>
    <scope>NUCLEOTIDE SEQUENCE</scope>
    <source>
        <strain evidence="6">AS06rmzACSIP_7</strain>
    </source>
</reference>
<evidence type="ECO:0000256" key="2">
    <source>
        <dbReference type="ARBA" id="ARBA00022694"/>
    </source>
</evidence>